<feature type="non-terminal residue" evidence="1">
    <location>
        <position position="1"/>
    </location>
</feature>
<comment type="caution">
    <text evidence="1">The sequence shown here is derived from an EMBL/GenBank/DDBJ whole genome shotgun (WGS) entry which is preliminary data.</text>
</comment>
<accession>A0AAE0C271</accession>
<reference evidence="1 2" key="1">
    <citation type="journal article" date="2015" name="Genome Biol. Evol.">
        <title>Comparative Genomics of a Bacterivorous Green Alga Reveals Evolutionary Causalities and Consequences of Phago-Mixotrophic Mode of Nutrition.</title>
        <authorList>
            <person name="Burns J.A."/>
            <person name="Paasch A."/>
            <person name="Narechania A."/>
            <person name="Kim E."/>
        </authorList>
    </citation>
    <scope>NUCLEOTIDE SEQUENCE [LARGE SCALE GENOMIC DNA]</scope>
    <source>
        <strain evidence="1 2">PLY_AMNH</strain>
    </source>
</reference>
<keyword evidence="2" id="KW-1185">Reference proteome</keyword>
<proteinExistence type="predicted"/>
<evidence type="ECO:0000313" key="1">
    <source>
        <dbReference type="EMBL" id="KAK3246393.1"/>
    </source>
</evidence>
<dbReference type="Proteomes" id="UP001190700">
    <property type="component" value="Unassembled WGS sequence"/>
</dbReference>
<dbReference type="EMBL" id="LGRX02029862">
    <property type="protein sequence ID" value="KAK3246393.1"/>
    <property type="molecule type" value="Genomic_DNA"/>
</dbReference>
<name>A0AAE0C271_9CHLO</name>
<evidence type="ECO:0000313" key="2">
    <source>
        <dbReference type="Proteomes" id="UP001190700"/>
    </source>
</evidence>
<protein>
    <submittedName>
        <fullName evidence="1">Uncharacterized protein</fullName>
    </submittedName>
</protein>
<gene>
    <name evidence="1" type="ORF">CYMTET_44066</name>
</gene>
<organism evidence="1 2">
    <name type="scientific">Cymbomonas tetramitiformis</name>
    <dbReference type="NCBI Taxonomy" id="36881"/>
    <lineage>
        <taxon>Eukaryota</taxon>
        <taxon>Viridiplantae</taxon>
        <taxon>Chlorophyta</taxon>
        <taxon>Pyramimonadophyceae</taxon>
        <taxon>Pyramimonadales</taxon>
        <taxon>Pyramimonadaceae</taxon>
        <taxon>Cymbomonas</taxon>
    </lineage>
</organism>
<sequence length="71" mass="7898">WDPEGCVRVTVAPTSDVLVATAQASNQPGSSGSFRWADEWDEEEDETMAADEGFHERCSRLLVRNALEESR</sequence>
<dbReference type="AlphaFoldDB" id="A0AAE0C271"/>